<dbReference type="SUPFAM" id="SSF48008">
    <property type="entry name" value="GntR ligand-binding domain-like"/>
    <property type="match status" value="1"/>
</dbReference>
<evidence type="ECO:0000256" key="1">
    <source>
        <dbReference type="ARBA" id="ARBA00023015"/>
    </source>
</evidence>
<comment type="caution">
    <text evidence="5">The sequence shown here is derived from an EMBL/GenBank/DDBJ whole genome shotgun (WGS) entry which is preliminary data.</text>
</comment>
<dbReference type="PANTHER" id="PTHR43537:SF49">
    <property type="entry name" value="TRANSCRIPTIONAL REGULATORY PROTEIN"/>
    <property type="match status" value="1"/>
</dbReference>
<keyword evidence="3" id="KW-0804">Transcription</keyword>
<dbReference type="PROSITE" id="PS50949">
    <property type="entry name" value="HTH_GNTR"/>
    <property type="match status" value="1"/>
</dbReference>
<dbReference type="SUPFAM" id="SSF46785">
    <property type="entry name" value="Winged helix' DNA-binding domain"/>
    <property type="match status" value="1"/>
</dbReference>
<evidence type="ECO:0000256" key="3">
    <source>
        <dbReference type="ARBA" id="ARBA00023163"/>
    </source>
</evidence>
<proteinExistence type="predicted"/>
<dbReference type="Gene3D" id="1.10.10.10">
    <property type="entry name" value="Winged helix-like DNA-binding domain superfamily/Winged helix DNA-binding domain"/>
    <property type="match status" value="1"/>
</dbReference>
<dbReference type="Pfam" id="PF00392">
    <property type="entry name" value="GntR"/>
    <property type="match status" value="1"/>
</dbReference>
<gene>
    <name evidence="5" type="ORF">GCM10007878_06290</name>
</gene>
<organism evidence="5 6">
    <name type="scientific">Marinospirillum insulare</name>
    <dbReference type="NCBI Taxonomy" id="217169"/>
    <lineage>
        <taxon>Bacteria</taxon>
        <taxon>Pseudomonadati</taxon>
        <taxon>Pseudomonadota</taxon>
        <taxon>Gammaproteobacteria</taxon>
        <taxon>Oceanospirillales</taxon>
        <taxon>Oceanospirillaceae</taxon>
        <taxon>Marinospirillum</taxon>
    </lineage>
</organism>
<dbReference type="SMART" id="SM00345">
    <property type="entry name" value="HTH_GNTR"/>
    <property type="match status" value="1"/>
</dbReference>
<reference evidence="6" key="1">
    <citation type="journal article" date="2019" name="Int. J. Syst. Evol. Microbiol.">
        <title>The Global Catalogue of Microorganisms (GCM) 10K type strain sequencing project: providing services to taxonomists for standard genome sequencing and annotation.</title>
        <authorList>
            <consortium name="The Broad Institute Genomics Platform"/>
            <consortium name="The Broad Institute Genome Sequencing Center for Infectious Disease"/>
            <person name="Wu L."/>
            <person name="Ma J."/>
        </authorList>
    </citation>
    <scope>NUCLEOTIDE SEQUENCE [LARGE SCALE GENOMIC DNA]</scope>
    <source>
        <strain evidence="6">NBRC 100033</strain>
    </source>
</reference>
<dbReference type="RefSeq" id="WP_084324487.1">
    <property type="nucleotide sequence ID" value="NZ_BSOR01000011.1"/>
</dbReference>
<dbReference type="InterPro" id="IPR036390">
    <property type="entry name" value="WH_DNA-bd_sf"/>
</dbReference>
<dbReference type="InterPro" id="IPR008920">
    <property type="entry name" value="TF_FadR/GntR_C"/>
</dbReference>
<dbReference type="Pfam" id="PF07729">
    <property type="entry name" value="FCD"/>
    <property type="match status" value="1"/>
</dbReference>
<dbReference type="SMART" id="SM00895">
    <property type="entry name" value="FCD"/>
    <property type="match status" value="1"/>
</dbReference>
<keyword evidence="1" id="KW-0805">Transcription regulation</keyword>
<feature type="domain" description="HTH gntR-type" evidence="4">
    <location>
        <begin position="28"/>
        <end position="95"/>
    </location>
</feature>
<dbReference type="InterPro" id="IPR036388">
    <property type="entry name" value="WH-like_DNA-bd_sf"/>
</dbReference>
<evidence type="ECO:0000313" key="5">
    <source>
        <dbReference type="EMBL" id="GLR63194.1"/>
    </source>
</evidence>
<dbReference type="InterPro" id="IPR011711">
    <property type="entry name" value="GntR_C"/>
</dbReference>
<keyword evidence="6" id="KW-1185">Reference proteome</keyword>
<dbReference type="CDD" id="cd07377">
    <property type="entry name" value="WHTH_GntR"/>
    <property type="match status" value="1"/>
</dbReference>
<name>A0ABQ5ZZ84_9GAMM</name>
<keyword evidence="2" id="KW-0238">DNA-binding</keyword>
<dbReference type="Proteomes" id="UP001156682">
    <property type="component" value="Unassembled WGS sequence"/>
</dbReference>
<accession>A0ABQ5ZZ84</accession>
<dbReference type="Gene3D" id="1.20.120.530">
    <property type="entry name" value="GntR ligand-binding domain-like"/>
    <property type="match status" value="1"/>
</dbReference>
<dbReference type="PANTHER" id="PTHR43537">
    <property type="entry name" value="TRANSCRIPTIONAL REGULATOR, GNTR FAMILY"/>
    <property type="match status" value="1"/>
</dbReference>
<dbReference type="InterPro" id="IPR000524">
    <property type="entry name" value="Tscrpt_reg_HTH_GntR"/>
</dbReference>
<sequence length="250" mass="28654">MSLNPQPLIINDSAENEQRWSVESADGQTLADRVFEDIQEAIVTGSIAPGTKITEPGLAKQYGISRGPLREAMRRLEGRHLVTRIPHVGARVVSLTIAELLELYEVREAMEGMACRLAARQMPQAEIDSLKALLKKHEEQAELQENIAYYQKEGDLDFHYRLVLGSGNKKLMELLCGELYYLVRMYRYRFSATSGRPQRAFTEHYRIVDAIEQRDEELAELLMRRHIRASRNNVEKRFHEAEAKQAAEAQ</sequence>
<evidence type="ECO:0000313" key="6">
    <source>
        <dbReference type="Proteomes" id="UP001156682"/>
    </source>
</evidence>
<dbReference type="EMBL" id="BSOR01000011">
    <property type="protein sequence ID" value="GLR63194.1"/>
    <property type="molecule type" value="Genomic_DNA"/>
</dbReference>
<evidence type="ECO:0000256" key="2">
    <source>
        <dbReference type="ARBA" id="ARBA00023125"/>
    </source>
</evidence>
<evidence type="ECO:0000259" key="4">
    <source>
        <dbReference type="PROSITE" id="PS50949"/>
    </source>
</evidence>
<protein>
    <submittedName>
        <fullName evidence="5">GntR family transcriptional regulator</fullName>
    </submittedName>
</protein>